<comment type="caution">
    <text evidence="7">The sequence shown here is derived from an EMBL/GenBank/DDBJ whole genome shotgun (WGS) entry which is preliminary data.</text>
</comment>
<feature type="transmembrane region" description="Helical" evidence="6">
    <location>
        <begin position="215"/>
        <end position="234"/>
    </location>
</feature>
<feature type="transmembrane region" description="Helical" evidence="6">
    <location>
        <begin position="446"/>
        <end position="468"/>
    </location>
</feature>
<feature type="transmembrane region" description="Helical" evidence="6">
    <location>
        <begin position="12"/>
        <end position="37"/>
    </location>
</feature>
<dbReference type="AlphaFoldDB" id="A0A317PKR6"/>
<comment type="subcellular location">
    <subcellularLocation>
        <location evidence="1">Cell membrane</location>
        <topology evidence="1">Multi-pass membrane protein</topology>
    </subcellularLocation>
</comment>
<dbReference type="PANTHER" id="PTHR30250:SF11">
    <property type="entry name" value="O-ANTIGEN TRANSPORTER-RELATED"/>
    <property type="match status" value="1"/>
</dbReference>
<dbReference type="OrthoDB" id="4688147at2"/>
<feature type="transmembrane region" description="Helical" evidence="6">
    <location>
        <begin position="333"/>
        <end position="356"/>
    </location>
</feature>
<proteinExistence type="predicted"/>
<feature type="transmembrane region" description="Helical" evidence="6">
    <location>
        <begin position="91"/>
        <end position="113"/>
    </location>
</feature>
<evidence type="ECO:0000256" key="1">
    <source>
        <dbReference type="ARBA" id="ARBA00004651"/>
    </source>
</evidence>
<keyword evidence="3 6" id="KW-0812">Transmembrane</keyword>
<feature type="transmembrane region" description="Helical" evidence="6">
    <location>
        <begin position="158"/>
        <end position="177"/>
    </location>
</feature>
<evidence type="ECO:0000256" key="3">
    <source>
        <dbReference type="ARBA" id="ARBA00022692"/>
    </source>
</evidence>
<feature type="transmembrane region" description="Helical" evidence="6">
    <location>
        <begin position="254"/>
        <end position="280"/>
    </location>
</feature>
<evidence type="ECO:0000313" key="7">
    <source>
        <dbReference type="EMBL" id="PWV99189.1"/>
    </source>
</evidence>
<feature type="transmembrane region" description="Helical" evidence="6">
    <location>
        <begin position="125"/>
        <end position="146"/>
    </location>
</feature>
<feature type="transmembrane region" description="Helical" evidence="6">
    <location>
        <begin position="422"/>
        <end position="440"/>
    </location>
</feature>
<evidence type="ECO:0000256" key="2">
    <source>
        <dbReference type="ARBA" id="ARBA00022475"/>
    </source>
</evidence>
<dbReference type="RefSeq" id="WP_110033329.1">
    <property type="nucleotide sequence ID" value="NZ_QGTR01000004.1"/>
</dbReference>
<evidence type="ECO:0000313" key="8">
    <source>
        <dbReference type="Proteomes" id="UP000246352"/>
    </source>
</evidence>
<feature type="transmembrane region" description="Helical" evidence="6">
    <location>
        <begin position="392"/>
        <end position="410"/>
    </location>
</feature>
<dbReference type="PANTHER" id="PTHR30250">
    <property type="entry name" value="PST FAMILY PREDICTED COLANIC ACID TRANSPORTER"/>
    <property type="match status" value="1"/>
</dbReference>
<sequence length="510" mass="53122">MKPADSGIVRNSALNAGAGLTLLIAGFVSSVVVARLLGPGASGTIAFSLWLVTTGTLIAELGTGVSLLRLLPQLAARGHDLAARRRFAAYLAWPVVFSTTVFTLGYAVVAALSDRSQWHDLPSEIVVVTGVLFFVQSIGSYSKNYLIGEQRLGGFMKLSLASAAMQLACVTLGAWHFGVPGALAGYACGQFILFVATVSILRSRPDNCGLSMRQVASSSLVVIIEYIVAAVFLARPEIVFLQYFRDAETVGLYAVALSLANLALQLPIQLTGSLLPYYSGHLERNGGLLPGGVFETVVRNFAYLTLPISFGLAAVAEPLVTSIYGAAFREAGIFVAILAVAAPASVFLQLCTQYVFSIDRPGIRLMTALFGAISMVLGLLLIVPAYGGEGAAAVRGLVLVGMCVYIVRFTRLSASSASLVPSLARITLAAVLCAVSAWLVTGVVDGLPGVLLAVLGGIAVYLAGLRVLGAVSRDDRASLHAIGAKVPAKARPFYLSVVTLVAARAGDGGL</sequence>
<feature type="transmembrane region" description="Helical" evidence="6">
    <location>
        <begin position="301"/>
        <end position="327"/>
    </location>
</feature>
<dbReference type="EMBL" id="QGTR01000004">
    <property type="protein sequence ID" value="PWV99189.1"/>
    <property type="molecule type" value="Genomic_DNA"/>
</dbReference>
<accession>A0A317PKR6</accession>
<keyword evidence="8" id="KW-1185">Reference proteome</keyword>
<feature type="transmembrane region" description="Helical" evidence="6">
    <location>
        <begin position="368"/>
        <end position="386"/>
    </location>
</feature>
<protein>
    <submittedName>
        <fullName evidence="7">O-antigen/teichoic acid export membrane protein</fullName>
    </submittedName>
</protein>
<gene>
    <name evidence="7" type="ORF">DFR52_104482</name>
</gene>
<evidence type="ECO:0000256" key="4">
    <source>
        <dbReference type="ARBA" id="ARBA00022989"/>
    </source>
</evidence>
<feature type="transmembrane region" description="Helical" evidence="6">
    <location>
        <begin position="183"/>
        <end position="203"/>
    </location>
</feature>
<evidence type="ECO:0000256" key="5">
    <source>
        <dbReference type="ARBA" id="ARBA00023136"/>
    </source>
</evidence>
<dbReference type="Pfam" id="PF13440">
    <property type="entry name" value="Polysacc_synt_3"/>
    <property type="match status" value="1"/>
</dbReference>
<reference evidence="7 8" key="1">
    <citation type="submission" date="2018-05" db="EMBL/GenBank/DDBJ databases">
        <title>Genomic Encyclopedia of Type Strains, Phase IV (KMG-IV): sequencing the most valuable type-strain genomes for metagenomic binning, comparative biology and taxonomic classification.</title>
        <authorList>
            <person name="Goeker M."/>
        </authorList>
    </citation>
    <scope>NUCLEOTIDE SEQUENCE [LARGE SCALE GENOMIC DNA]</scope>
    <source>
        <strain evidence="7 8">DSM 16791</strain>
    </source>
</reference>
<keyword evidence="5 6" id="KW-0472">Membrane</keyword>
<feature type="transmembrane region" description="Helical" evidence="6">
    <location>
        <begin position="49"/>
        <end position="71"/>
    </location>
</feature>
<name>A0A317PKR6_9HYPH</name>
<keyword evidence="2" id="KW-1003">Cell membrane</keyword>
<dbReference type="Proteomes" id="UP000246352">
    <property type="component" value="Unassembled WGS sequence"/>
</dbReference>
<evidence type="ECO:0000256" key="6">
    <source>
        <dbReference type="SAM" id="Phobius"/>
    </source>
</evidence>
<dbReference type="InterPro" id="IPR050833">
    <property type="entry name" value="Poly_Biosynth_Transport"/>
</dbReference>
<organism evidence="7 8">
    <name type="scientific">Hoeflea marina</name>
    <dbReference type="NCBI Taxonomy" id="274592"/>
    <lineage>
        <taxon>Bacteria</taxon>
        <taxon>Pseudomonadati</taxon>
        <taxon>Pseudomonadota</taxon>
        <taxon>Alphaproteobacteria</taxon>
        <taxon>Hyphomicrobiales</taxon>
        <taxon>Rhizobiaceae</taxon>
        <taxon>Hoeflea</taxon>
    </lineage>
</organism>
<keyword evidence="4 6" id="KW-1133">Transmembrane helix</keyword>
<dbReference type="GO" id="GO:0005886">
    <property type="term" value="C:plasma membrane"/>
    <property type="evidence" value="ECO:0007669"/>
    <property type="project" value="UniProtKB-SubCell"/>
</dbReference>